<dbReference type="Pfam" id="PF06013">
    <property type="entry name" value="WXG100"/>
    <property type="match status" value="1"/>
</dbReference>
<dbReference type="Gene3D" id="1.10.287.1060">
    <property type="entry name" value="ESAT-6-like"/>
    <property type="match status" value="1"/>
</dbReference>
<dbReference type="EMBL" id="JACHMO010000001">
    <property type="protein sequence ID" value="MBB5803817.1"/>
    <property type="molecule type" value="Genomic_DNA"/>
</dbReference>
<protein>
    <submittedName>
        <fullName evidence="1">Uncharacterized protein YukE</fullName>
    </submittedName>
</protein>
<dbReference type="SUPFAM" id="SSF140453">
    <property type="entry name" value="EsxAB dimer-like"/>
    <property type="match status" value="1"/>
</dbReference>
<proteinExistence type="predicted"/>
<accession>A0A7W9M1H6</accession>
<dbReference type="AlphaFoldDB" id="A0A7W9M1H6"/>
<reference evidence="1 2" key="1">
    <citation type="submission" date="2020-08" db="EMBL/GenBank/DDBJ databases">
        <title>Sequencing the genomes of 1000 actinobacteria strains.</title>
        <authorList>
            <person name="Klenk H.-P."/>
        </authorList>
    </citation>
    <scope>NUCLEOTIDE SEQUENCE [LARGE SCALE GENOMIC DNA]</scope>
    <source>
        <strain evidence="1 2">DSM 45486</strain>
    </source>
</reference>
<evidence type="ECO:0000313" key="2">
    <source>
        <dbReference type="Proteomes" id="UP000552097"/>
    </source>
</evidence>
<keyword evidence="2" id="KW-1185">Reference proteome</keyword>
<gene>
    <name evidence="1" type="ORF">F4560_003585</name>
</gene>
<name>A0A7W9M1H6_9PSEU</name>
<organism evidence="1 2">
    <name type="scientific">Saccharothrix ecbatanensis</name>
    <dbReference type="NCBI Taxonomy" id="1105145"/>
    <lineage>
        <taxon>Bacteria</taxon>
        <taxon>Bacillati</taxon>
        <taxon>Actinomycetota</taxon>
        <taxon>Actinomycetes</taxon>
        <taxon>Pseudonocardiales</taxon>
        <taxon>Pseudonocardiaceae</taxon>
        <taxon>Saccharothrix</taxon>
    </lineage>
</organism>
<dbReference type="InterPro" id="IPR036689">
    <property type="entry name" value="ESAT-6-like_sf"/>
</dbReference>
<dbReference type="Proteomes" id="UP000552097">
    <property type="component" value="Unassembled WGS sequence"/>
</dbReference>
<evidence type="ECO:0000313" key="1">
    <source>
        <dbReference type="EMBL" id="MBB5803817.1"/>
    </source>
</evidence>
<comment type="caution">
    <text evidence="1">The sequence shown here is derived from an EMBL/GenBank/DDBJ whole genome shotgun (WGS) entry which is preliminary data.</text>
</comment>
<dbReference type="RefSeq" id="WP_184921336.1">
    <property type="nucleotide sequence ID" value="NZ_JACHMO010000001.1"/>
</dbReference>
<dbReference type="InterPro" id="IPR010310">
    <property type="entry name" value="T7SS_ESAT-6-like"/>
</dbReference>
<sequence length="103" mass="10345">MAGFGINPEAATTAASDLGSAADQLEAAGSALANALAAVGACWGGDESGQEFAKDYVPGSEGTVQAFTSLVEGLRGMRGSVVDAMTTYRAVEDAHAETFTRGI</sequence>